<evidence type="ECO:0000313" key="3">
    <source>
        <dbReference type="Proteomes" id="UP000324222"/>
    </source>
</evidence>
<feature type="region of interest" description="Disordered" evidence="1">
    <location>
        <begin position="77"/>
        <end position="98"/>
    </location>
</feature>
<gene>
    <name evidence="2" type="ORF">E2C01_075506</name>
</gene>
<dbReference type="AlphaFoldDB" id="A0A5B7I8R5"/>
<accession>A0A5B7I8R5</accession>
<comment type="caution">
    <text evidence="2">The sequence shown here is derived from an EMBL/GenBank/DDBJ whole genome shotgun (WGS) entry which is preliminary data.</text>
</comment>
<sequence>MEDPLIPDPLSLSLRTFPRYPKPRQPPRSASLSHLGTAKLQAPIRGRGSSSIMVTGFAQALGNSPFVRRKETRSAYWASDGWEGRRPKPTPNAVTSRL</sequence>
<evidence type="ECO:0000256" key="1">
    <source>
        <dbReference type="SAM" id="MobiDB-lite"/>
    </source>
</evidence>
<feature type="region of interest" description="Disordered" evidence="1">
    <location>
        <begin position="1"/>
        <end position="44"/>
    </location>
</feature>
<evidence type="ECO:0000313" key="2">
    <source>
        <dbReference type="EMBL" id="MPC80910.1"/>
    </source>
</evidence>
<protein>
    <submittedName>
        <fullName evidence="2">Uncharacterized protein</fullName>
    </submittedName>
</protein>
<keyword evidence="3" id="KW-1185">Reference proteome</keyword>
<reference evidence="2 3" key="1">
    <citation type="submission" date="2019-05" db="EMBL/GenBank/DDBJ databases">
        <title>Another draft genome of Portunus trituberculatus and its Hox gene families provides insights of decapod evolution.</title>
        <authorList>
            <person name="Jeong J.-H."/>
            <person name="Song I."/>
            <person name="Kim S."/>
            <person name="Choi T."/>
            <person name="Kim D."/>
            <person name="Ryu S."/>
            <person name="Kim W."/>
        </authorList>
    </citation>
    <scope>NUCLEOTIDE SEQUENCE [LARGE SCALE GENOMIC DNA]</scope>
    <source>
        <tissue evidence="2">Muscle</tissue>
    </source>
</reference>
<dbReference type="EMBL" id="VSRR010055373">
    <property type="protein sequence ID" value="MPC80910.1"/>
    <property type="molecule type" value="Genomic_DNA"/>
</dbReference>
<dbReference type="Proteomes" id="UP000324222">
    <property type="component" value="Unassembled WGS sequence"/>
</dbReference>
<organism evidence="2 3">
    <name type="scientific">Portunus trituberculatus</name>
    <name type="common">Swimming crab</name>
    <name type="synonym">Neptunus trituberculatus</name>
    <dbReference type="NCBI Taxonomy" id="210409"/>
    <lineage>
        <taxon>Eukaryota</taxon>
        <taxon>Metazoa</taxon>
        <taxon>Ecdysozoa</taxon>
        <taxon>Arthropoda</taxon>
        <taxon>Crustacea</taxon>
        <taxon>Multicrustacea</taxon>
        <taxon>Malacostraca</taxon>
        <taxon>Eumalacostraca</taxon>
        <taxon>Eucarida</taxon>
        <taxon>Decapoda</taxon>
        <taxon>Pleocyemata</taxon>
        <taxon>Brachyura</taxon>
        <taxon>Eubrachyura</taxon>
        <taxon>Portunoidea</taxon>
        <taxon>Portunidae</taxon>
        <taxon>Portuninae</taxon>
        <taxon>Portunus</taxon>
    </lineage>
</organism>
<name>A0A5B7I8R5_PORTR</name>
<proteinExistence type="predicted"/>